<gene>
    <name evidence="1" type="ORF">ACFQ11_24520</name>
</gene>
<dbReference type="InterPro" id="IPR036038">
    <property type="entry name" value="Aminotransferase-like"/>
</dbReference>
<dbReference type="InterPro" id="IPR001544">
    <property type="entry name" value="Aminotrans_IV"/>
</dbReference>
<dbReference type="RefSeq" id="WP_378302542.1">
    <property type="nucleotide sequence ID" value="NZ_JBHTJA010000059.1"/>
</dbReference>
<organism evidence="1 2">
    <name type="scientific">Actinomadura sediminis</name>
    <dbReference type="NCBI Taxonomy" id="1038904"/>
    <lineage>
        <taxon>Bacteria</taxon>
        <taxon>Bacillati</taxon>
        <taxon>Actinomycetota</taxon>
        <taxon>Actinomycetes</taxon>
        <taxon>Streptosporangiales</taxon>
        <taxon>Thermomonosporaceae</taxon>
        <taxon>Actinomadura</taxon>
    </lineage>
</organism>
<dbReference type="GO" id="GO:0008483">
    <property type="term" value="F:transaminase activity"/>
    <property type="evidence" value="ECO:0007669"/>
    <property type="project" value="UniProtKB-KW"/>
</dbReference>
<evidence type="ECO:0000313" key="1">
    <source>
        <dbReference type="EMBL" id="MFD0903581.1"/>
    </source>
</evidence>
<dbReference type="SUPFAM" id="SSF56752">
    <property type="entry name" value="D-aminoacid aminotransferase-like PLP-dependent enzymes"/>
    <property type="match status" value="1"/>
</dbReference>
<dbReference type="Gene3D" id="3.20.10.10">
    <property type="entry name" value="D-amino Acid Aminotransferase, subunit A, domain 2"/>
    <property type="match status" value="1"/>
</dbReference>
<name>A0ABW3ET49_9ACTN</name>
<dbReference type="EMBL" id="JBHTJA010000059">
    <property type="protein sequence ID" value="MFD0903581.1"/>
    <property type="molecule type" value="Genomic_DNA"/>
</dbReference>
<dbReference type="NCBIfam" id="NF006734">
    <property type="entry name" value="PRK09266.1"/>
    <property type="match status" value="1"/>
</dbReference>
<keyword evidence="1" id="KW-0808">Transferase</keyword>
<dbReference type="InterPro" id="IPR043132">
    <property type="entry name" value="BCAT-like_C"/>
</dbReference>
<keyword evidence="1" id="KW-0032">Aminotransferase</keyword>
<comment type="caution">
    <text evidence="1">The sequence shown here is derived from an EMBL/GenBank/DDBJ whole genome shotgun (WGS) entry which is preliminary data.</text>
</comment>
<dbReference type="InterPro" id="IPR043131">
    <property type="entry name" value="BCAT-like_N"/>
</dbReference>
<keyword evidence="2" id="KW-1185">Reference proteome</keyword>
<evidence type="ECO:0000313" key="2">
    <source>
        <dbReference type="Proteomes" id="UP001596972"/>
    </source>
</evidence>
<proteinExistence type="predicted"/>
<dbReference type="Proteomes" id="UP001596972">
    <property type="component" value="Unassembled WGS sequence"/>
</dbReference>
<dbReference type="Pfam" id="PF01063">
    <property type="entry name" value="Aminotran_4"/>
    <property type="match status" value="1"/>
</dbReference>
<reference evidence="2" key="1">
    <citation type="journal article" date="2019" name="Int. J. Syst. Evol. Microbiol.">
        <title>The Global Catalogue of Microorganisms (GCM) 10K type strain sequencing project: providing services to taxonomists for standard genome sequencing and annotation.</title>
        <authorList>
            <consortium name="The Broad Institute Genomics Platform"/>
            <consortium name="The Broad Institute Genome Sequencing Center for Infectious Disease"/>
            <person name="Wu L."/>
            <person name="Ma J."/>
        </authorList>
    </citation>
    <scope>NUCLEOTIDE SEQUENCE [LARGE SCALE GENOMIC DNA]</scope>
    <source>
        <strain evidence="2">JCM 31202</strain>
    </source>
</reference>
<protein>
    <submittedName>
        <fullName evidence="1">Aminotransferase class IV family protein</fullName>
    </submittedName>
</protein>
<dbReference type="Gene3D" id="3.30.470.10">
    <property type="match status" value="1"/>
</dbReference>
<sequence length="265" mass="28156">MSEFVAQLDGRTATAAELAPLAFAGYAHFTAMQVRGGRVRGLDLHLERLRTASAEMFGRAIPDERIRAHLRTALRGGPDDVSLTATVFGAAGEFTAADAEPRVLVRTGPPSSGPEGPLALAAVGHERDLPAVKHVGEVGKTYHLRRAVARGFDDAAFVDRRGRLGEATIWNLAFWDGSAVVWPRAAMLGGTTMGIVRRRLDALGVPQRDAEVTLDDVPGLAGAVVMNSWTPGVAVHRIGDADLPAAPRLLDVLHRAYGDEPLVAP</sequence>
<accession>A0ABW3ET49</accession>